<dbReference type="EMBL" id="FNZA01000003">
    <property type="protein sequence ID" value="SEJ04609.1"/>
    <property type="molecule type" value="Genomic_DNA"/>
</dbReference>
<keyword evidence="4" id="KW-0804">Transcription</keyword>
<evidence type="ECO:0000256" key="5">
    <source>
        <dbReference type="PROSITE-ProRule" id="PRU00335"/>
    </source>
</evidence>
<dbReference type="GO" id="GO:0000976">
    <property type="term" value="F:transcription cis-regulatory region binding"/>
    <property type="evidence" value="ECO:0007669"/>
    <property type="project" value="TreeGrafter"/>
</dbReference>
<gene>
    <name evidence="7" type="ORF">SAMN04488058_103187</name>
</gene>
<evidence type="ECO:0000256" key="3">
    <source>
        <dbReference type="ARBA" id="ARBA00023125"/>
    </source>
</evidence>
<dbReference type="GO" id="GO:0003700">
    <property type="term" value="F:DNA-binding transcription factor activity"/>
    <property type="evidence" value="ECO:0007669"/>
    <property type="project" value="TreeGrafter"/>
</dbReference>
<reference evidence="8" key="1">
    <citation type="submission" date="2016-10" db="EMBL/GenBank/DDBJ databases">
        <authorList>
            <person name="Varghese N."/>
            <person name="Submissions S."/>
        </authorList>
    </citation>
    <scope>NUCLEOTIDE SEQUENCE [LARGE SCALE GENOMIC DNA]</scope>
    <source>
        <strain evidence="8">CGMCC 1.10218</strain>
    </source>
</reference>
<dbReference type="InterPro" id="IPR009057">
    <property type="entry name" value="Homeodomain-like_sf"/>
</dbReference>
<dbReference type="SUPFAM" id="SSF46689">
    <property type="entry name" value="Homeodomain-like"/>
    <property type="match status" value="1"/>
</dbReference>
<evidence type="ECO:0000313" key="8">
    <source>
        <dbReference type="Proteomes" id="UP000199223"/>
    </source>
</evidence>
<evidence type="ECO:0000259" key="6">
    <source>
        <dbReference type="PROSITE" id="PS50977"/>
    </source>
</evidence>
<dbReference type="OrthoDB" id="9816296at2"/>
<feature type="domain" description="HTH tetR-type" evidence="6">
    <location>
        <begin position="8"/>
        <end position="68"/>
    </location>
</feature>
<dbReference type="Gene3D" id="1.10.357.10">
    <property type="entry name" value="Tetracycline Repressor, domain 2"/>
    <property type="match status" value="1"/>
</dbReference>
<dbReference type="STRING" id="856736.SAMN04488058_103187"/>
<feature type="DNA-binding region" description="H-T-H motif" evidence="5">
    <location>
        <begin position="31"/>
        <end position="50"/>
    </location>
</feature>
<dbReference type="PROSITE" id="PS50977">
    <property type="entry name" value="HTH_TETR_2"/>
    <property type="match status" value="1"/>
</dbReference>
<dbReference type="InterPro" id="IPR050109">
    <property type="entry name" value="HTH-type_TetR-like_transc_reg"/>
</dbReference>
<dbReference type="Proteomes" id="UP000199223">
    <property type="component" value="Unassembled WGS sequence"/>
</dbReference>
<organism evidence="7 8">
    <name type="scientific">Deinococcus reticulitermitis</name>
    <dbReference type="NCBI Taxonomy" id="856736"/>
    <lineage>
        <taxon>Bacteria</taxon>
        <taxon>Thermotogati</taxon>
        <taxon>Deinococcota</taxon>
        <taxon>Deinococci</taxon>
        <taxon>Deinococcales</taxon>
        <taxon>Deinococcaceae</taxon>
        <taxon>Deinococcus</taxon>
    </lineage>
</organism>
<keyword evidence="1" id="KW-0678">Repressor</keyword>
<dbReference type="SUPFAM" id="SSF48498">
    <property type="entry name" value="Tetracyclin repressor-like, C-terminal domain"/>
    <property type="match status" value="1"/>
</dbReference>
<evidence type="ECO:0000256" key="1">
    <source>
        <dbReference type="ARBA" id="ARBA00022491"/>
    </source>
</evidence>
<dbReference type="InterPro" id="IPR001647">
    <property type="entry name" value="HTH_TetR"/>
</dbReference>
<protein>
    <submittedName>
        <fullName evidence="7">Transcriptional regulator, TetR family</fullName>
    </submittedName>
</protein>
<keyword evidence="3 5" id="KW-0238">DNA-binding</keyword>
<dbReference type="AlphaFoldDB" id="A0A1H6VIY5"/>
<keyword evidence="8" id="KW-1185">Reference proteome</keyword>
<dbReference type="RefSeq" id="WP_092263710.1">
    <property type="nucleotide sequence ID" value="NZ_FNZA01000003.1"/>
</dbReference>
<accession>A0A1H6VIY5</accession>
<name>A0A1H6VIY5_9DEIO</name>
<dbReference type="InterPro" id="IPR039538">
    <property type="entry name" value="BetI_C"/>
</dbReference>
<dbReference type="Pfam" id="PF13977">
    <property type="entry name" value="TetR_C_6"/>
    <property type="match status" value="1"/>
</dbReference>
<evidence type="ECO:0000256" key="2">
    <source>
        <dbReference type="ARBA" id="ARBA00023015"/>
    </source>
</evidence>
<evidence type="ECO:0000256" key="4">
    <source>
        <dbReference type="ARBA" id="ARBA00023163"/>
    </source>
</evidence>
<sequence>MPRIVDHDERRAELAEAVWALIRERGLAGVTLRHLSEKSGWSSGAIRHYLPNREAILNFAAGQVSERVERRLRALPLTADPRQNVLRLLRALLPLDEDSRRWTEVWLAFLGAAMTDPALAEAQGILYRDLNTVFKEVFGELKGLGLLPQHTPAQAATAAQGLLDGLCLHVLLGYVTPQEAEDTLERLVGGWLLPVSAPGV</sequence>
<evidence type="ECO:0000313" key="7">
    <source>
        <dbReference type="EMBL" id="SEJ04609.1"/>
    </source>
</evidence>
<proteinExistence type="predicted"/>
<dbReference type="PANTHER" id="PTHR30055">
    <property type="entry name" value="HTH-TYPE TRANSCRIPTIONAL REGULATOR RUTR"/>
    <property type="match status" value="1"/>
</dbReference>
<keyword evidence="2" id="KW-0805">Transcription regulation</keyword>
<dbReference type="InterPro" id="IPR036271">
    <property type="entry name" value="Tet_transcr_reg_TetR-rel_C_sf"/>
</dbReference>
<dbReference type="PANTHER" id="PTHR30055:SF228">
    <property type="entry name" value="TRANSCRIPTIONAL REGULATOR-RELATED"/>
    <property type="match status" value="1"/>
</dbReference>